<dbReference type="Proteomes" id="UP001156870">
    <property type="component" value="Unassembled WGS sequence"/>
</dbReference>
<dbReference type="InterPro" id="IPR016039">
    <property type="entry name" value="Thiolase-like"/>
</dbReference>
<dbReference type="GO" id="GO:0016746">
    <property type="term" value="F:acyltransferase activity"/>
    <property type="evidence" value="ECO:0007669"/>
    <property type="project" value="InterPro"/>
</dbReference>
<evidence type="ECO:0000313" key="3">
    <source>
        <dbReference type="Proteomes" id="UP001156870"/>
    </source>
</evidence>
<comment type="caution">
    <text evidence="2">The sequence shown here is derived from an EMBL/GenBank/DDBJ whole genome shotgun (WGS) entry which is preliminary data.</text>
</comment>
<feature type="domain" description="Beta-ketoacyl synthase-like N-terminal" evidence="1">
    <location>
        <begin position="32"/>
        <end position="212"/>
    </location>
</feature>
<evidence type="ECO:0000259" key="1">
    <source>
        <dbReference type="Pfam" id="PF13723"/>
    </source>
</evidence>
<proteinExistence type="predicted"/>
<accession>A0AA37T861</accession>
<evidence type="ECO:0000313" key="2">
    <source>
        <dbReference type="EMBL" id="GLS27444.1"/>
    </source>
</evidence>
<name>A0AA37T861_9GAMM</name>
<sequence length="267" mass="29209">MNVFINQVAVATPGLHNWEVAKNVFNSNTPFEPAPLEKYKPQLLPPNERRRATSLVRLAFQVCEAIADHTDNNLGQTQTVFASSGGDYQIIDQICRALCKPERMVSPTQFHNSVHNSAAGYWGIATHSPAPSTSISSHDFSFAAGLLEAAAITCSENSDTLLVVYDTQPPEPIIFKRPITLPFATALLFSPTQCDNTIAKVELSLSPEKNDPTPCKHPEVELLRSQNPAARSLPLLESLATLQQGSHQIIKLAMMGEQTLALHCEKL</sequence>
<protein>
    <recommendedName>
        <fullName evidence="1">Beta-ketoacyl synthase-like N-terminal domain-containing protein</fullName>
    </recommendedName>
</protein>
<dbReference type="RefSeq" id="WP_232595010.1">
    <property type="nucleotide sequence ID" value="NZ_BSPD01000079.1"/>
</dbReference>
<gene>
    <name evidence="2" type="ORF">GCM10007877_31630</name>
</gene>
<dbReference type="Pfam" id="PF13723">
    <property type="entry name" value="Ketoacyl-synt_2"/>
    <property type="match status" value="1"/>
</dbReference>
<dbReference type="EMBL" id="BSPD01000079">
    <property type="protein sequence ID" value="GLS27444.1"/>
    <property type="molecule type" value="Genomic_DNA"/>
</dbReference>
<dbReference type="SUPFAM" id="SSF53901">
    <property type="entry name" value="Thiolase-like"/>
    <property type="match status" value="1"/>
</dbReference>
<dbReference type="AlphaFoldDB" id="A0AA37T861"/>
<dbReference type="InterPro" id="IPR014030">
    <property type="entry name" value="Ketoacyl_synth_N"/>
</dbReference>
<reference evidence="2 3" key="1">
    <citation type="journal article" date="2014" name="Int. J. Syst. Evol. Microbiol.">
        <title>Complete genome sequence of Corynebacterium casei LMG S-19264T (=DSM 44701T), isolated from a smear-ripened cheese.</title>
        <authorList>
            <consortium name="US DOE Joint Genome Institute (JGI-PGF)"/>
            <person name="Walter F."/>
            <person name="Albersmeier A."/>
            <person name="Kalinowski J."/>
            <person name="Ruckert C."/>
        </authorList>
    </citation>
    <scope>NUCLEOTIDE SEQUENCE [LARGE SCALE GENOMIC DNA]</scope>
    <source>
        <strain evidence="2 3">NBRC 110095</strain>
    </source>
</reference>
<keyword evidence="3" id="KW-1185">Reference proteome</keyword>
<organism evidence="2 3">
    <name type="scientific">Marinibactrum halimedae</name>
    <dbReference type="NCBI Taxonomy" id="1444977"/>
    <lineage>
        <taxon>Bacteria</taxon>
        <taxon>Pseudomonadati</taxon>
        <taxon>Pseudomonadota</taxon>
        <taxon>Gammaproteobacteria</taxon>
        <taxon>Cellvibrionales</taxon>
        <taxon>Cellvibrionaceae</taxon>
        <taxon>Marinibactrum</taxon>
    </lineage>
</organism>